<evidence type="ECO:0000313" key="2">
    <source>
        <dbReference type="EMBL" id="PLW26163.1"/>
    </source>
</evidence>
<comment type="caution">
    <text evidence="2">The sequence shown here is derived from an EMBL/GenBank/DDBJ whole genome shotgun (WGS) entry which is preliminary data.</text>
</comment>
<dbReference type="Proteomes" id="UP000235392">
    <property type="component" value="Unassembled WGS sequence"/>
</dbReference>
<organism evidence="2 3">
    <name type="scientific">Puccinia coronata f. sp. avenae</name>
    <dbReference type="NCBI Taxonomy" id="200324"/>
    <lineage>
        <taxon>Eukaryota</taxon>
        <taxon>Fungi</taxon>
        <taxon>Dikarya</taxon>
        <taxon>Basidiomycota</taxon>
        <taxon>Pucciniomycotina</taxon>
        <taxon>Pucciniomycetes</taxon>
        <taxon>Pucciniales</taxon>
        <taxon>Pucciniaceae</taxon>
        <taxon>Puccinia</taxon>
    </lineage>
</organism>
<feature type="non-terminal residue" evidence="2">
    <location>
        <position position="1"/>
    </location>
</feature>
<feature type="compositionally biased region" description="Polar residues" evidence="1">
    <location>
        <begin position="189"/>
        <end position="212"/>
    </location>
</feature>
<feature type="compositionally biased region" description="Low complexity" evidence="1">
    <location>
        <begin position="52"/>
        <end position="61"/>
    </location>
</feature>
<accession>A0A2N5TL02</accession>
<sequence>QQQQSGLRDSPRSPRPAPSATEPDTHAPPSPAHAPLPPLTLDPPHKPARQTPSSPSWHIHVPPVPWHLPPPKTLRVQHGPTNITRDSNHRLDKPRKLAHRATNPLPLPPTLNTQRLLDFIRAPSKNHQKYKRLLMLLASPSEDDLTSPSTNEGGGDINTYSSNSKLCNVGPAANASGAYRARRKAPPTSIESTPNNQLVSAPSQENSNSTAGWTSFSAANTTCLNSQSQGGPRSVFTTYKRKAPEELNLRANIGRRTGSNQMATSNQLIGAFERITAQESTKQVKTTQKLPTNMKKLAIHRKKRKNFAPKLKSSAVVTGVQVLGRVHVVGAQVEH</sequence>
<feature type="compositionally biased region" description="Pro residues" evidence="1">
    <location>
        <begin position="26"/>
        <end position="41"/>
    </location>
</feature>
<feature type="region of interest" description="Disordered" evidence="1">
    <location>
        <begin position="1"/>
        <end position="90"/>
    </location>
</feature>
<name>A0A2N5TL02_9BASI</name>
<evidence type="ECO:0000256" key="1">
    <source>
        <dbReference type="SAM" id="MobiDB-lite"/>
    </source>
</evidence>
<feature type="compositionally biased region" description="Pro residues" evidence="1">
    <location>
        <begin position="62"/>
        <end position="72"/>
    </location>
</feature>
<proteinExistence type="predicted"/>
<gene>
    <name evidence="2" type="ORF">PCASD_21873</name>
</gene>
<evidence type="ECO:0000313" key="3">
    <source>
        <dbReference type="Proteomes" id="UP000235392"/>
    </source>
</evidence>
<reference evidence="2 3" key="1">
    <citation type="submission" date="2017-11" db="EMBL/GenBank/DDBJ databases">
        <title>De novo assembly and phasing of dikaryotic genomes from two isolates of Puccinia coronata f. sp. avenae, the causal agent of oat crown rust.</title>
        <authorList>
            <person name="Miller M.E."/>
            <person name="Zhang Y."/>
            <person name="Omidvar V."/>
            <person name="Sperschneider J."/>
            <person name="Schwessinger B."/>
            <person name="Raley C."/>
            <person name="Palmer J.M."/>
            <person name="Garnica D."/>
            <person name="Upadhyaya N."/>
            <person name="Rathjen J."/>
            <person name="Taylor J.M."/>
            <person name="Park R.F."/>
            <person name="Dodds P.N."/>
            <person name="Hirsch C.D."/>
            <person name="Kianian S.F."/>
            <person name="Figueroa M."/>
        </authorList>
    </citation>
    <scope>NUCLEOTIDE SEQUENCE [LARGE SCALE GENOMIC DNA]</scope>
    <source>
        <strain evidence="2">12SD80</strain>
    </source>
</reference>
<protein>
    <submittedName>
        <fullName evidence="2">Uncharacterized protein</fullName>
    </submittedName>
</protein>
<dbReference type="AlphaFoldDB" id="A0A2N5TL02"/>
<feature type="region of interest" description="Disordered" evidence="1">
    <location>
        <begin position="178"/>
        <end position="212"/>
    </location>
</feature>
<dbReference type="EMBL" id="PGCI01000480">
    <property type="protein sequence ID" value="PLW26163.1"/>
    <property type="molecule type" value="Genomic_DNA"/>
</dbReference>